<dbReference type="InterPro" id="IPR011990">
    <property type="entry name" value="TPR-like_helical_dom_sf"/>
</dbReference>
<dbReference type="Proteomes" id="UP000282321">
    <property type="component" value="Unassembled WGS sequence"/>
</dbReference>
<dbReference type="PANTHER" id="PTHR45138:SF9">
    <property type="entry name" value="DIGUANYLATE CYCLASE DGCM-RELATED"/>
    <property type="match status" value="1"/>
</dbReference>
<evidence type="ECO:0000256" key="1">
    <source>
        <dbReference type="PROSITE-ProRule" id="PRU00339"/>
    </source>
</evidence>
<feature type="domain" description="GGDEF" evidence="2">
    <location>
        <begin position="523"/>
        <end position="663"/>
    </location>
</feature>
<dbReference type="Pfam" id="PF00990">
    <property type="entry name" value="GGDEF"/>
    <property type="match status" value="1"/>
</dbReference>
<comment type="caution">
    <text evidence="3">The sequence shown here is derived from an EMBL/GenBank/DDBJ whole genome shotgun (WGS) entry which is preliminary data.</text>
</comment>
<protein>
    <recommendedName>
        <fullName evidence="2">GGDEF domain-containing protein</fullName>
    </recommendedName>
</protein>
<dbReference type="GO" id="GO:1902201">
    <property type="term" value="P:negative regulation of bacterial-type flagellum-dependent cell motility"/>
    <property type="evidence" value="ECO:0007669"/>
    <property type="project" value="TreeGrafter"/>
</dbReference>
<dbReference type="FunFam" id="3.30.70.270:FF:000001">
    <property type="entry name" value="Diguanylate cyclase domain protein"/>
    <property type="match status" value="1"/>
</dbReference>
<dbReference type="PANTHER" id="PTHR45138">
    <property type="entry name" value="REGULATORY COMPONENTS OF SENSORY TRANSDUCTION SYSTEM"/>
    <property type="match status" value="1"/>
</dbReference>
<evidence type="ECO:0000259" key="2">
    <source>
        <dbReference type="PROSITE" id="PS50887"/>
    </source>
</evidence>
<dbReference type="EMBL" id="QNBC01000046">
    <property type="protein sequence ID" value="RKX66357.1"/>
    <property type="molecule type" value="Genomic_DNA"/>
</dbReference>
<dbReference type="InterPro" id="IPR043128">
    <property type="entry name" value="Rev_trsase/Diguanyl_cyclase"/>
</dbReference>
<evidence type="ECO:0000313" key="3">
    <source>
        <dbReference type="EMBL" id="RKX66357.1"/>
    </source>
</evidence>
<name>A0A660S868_UNCT6</name>
<dbReference type="Pfam" id="PF13424">
    <property type="entry name" value="TPR_12"/>
    <property type="match status" value="1"/>
</dbReference>
<dbReference type="InterPro" id="IPR000160">
    <property type="entry name" value="GGDEF_dom"/>
</dbReference>
<dbReference type="Gene3D" id="3.30.70.270">
    <property type="match status" value="1"/>
</dbReference>
<dbReference type="Gene3D" id="1.25.40.10">
    <property type="entry name" value="Tetratricopeptide repeat domain"/>
    <property type="match status" value="3"/>
</dbReference>
<dbReference type="InterPro" id="IPR019734">
    <property type="entry name" value="TPR_rpt"/>
</dbReference>
<gene>
    <name evidence="3" type="ORF">DRP44_04320</name>
</gene>
<dbReference type="InterPro" id="IPR050469">
    <property type="entry name" value="Diguanylate_Cyclase"/>
</dbReference>
<feature type="repeat" description="TPR" evidence="1">
    <location>
        <begin position="155"/>
        <end position="188"/>
    </location>
</feature>
<proteinExistence type="predicted"/>
<dbReference type="InterPro" id="IPR029787">
    <property type="entry name" value="Nucleotide_cyclase"/>
</dbReference>
<dbReference type="SUPFAM" id="SSF48452">
    <property type="entry name" value="TPR-like"/>
    <property type="match status" value="2"/>
</dbReference>
<dbReference type="PROSITE" id="PS50887">
    <property type="entry name" value="GGDEF"/>
    <property type="match status" value="1"/>
</dbReference>
<dbReference type="AlphaFoldDB" id="A0A660S868"/>
<evidence type="ECO:0000313" key="4">
    <source>
        <dbReference type="Proteomes" id="UP000282321"/>
    </source>
</evidence>
<dbReference type="SMART" id="SM00028">
    <property type="entry name" value="TPR"/>
    <property type="match status" value="4"/>
</dbReference>
<keyword evidence="1" id="KW-0802">TPR repeat</keyword>
<organism evidence="3 4">
    <name type="scientific">candidate division TA06 bacterium</name>
    <dbReference type="NCBI Taxonomy" id="2250710"/>
    <lineage>
        <taxon>Bacteria</taxon>
        <taxon>Bacteria division TA06</taxon>
    </lineage>
</organism>
<dbReference type="GO" id="GO:0052621">
    <property type="term" value="F:diguanylate cyclase activity"/>
    <property type="evidence" value="ECO:0007669"/>
    <property type="project" value="TreeGrafter"/>
</dbReference>
<dbReference type="SMART" id="SM00267">
    <property type="entry name" value="GGDEF"/>
    <property type="match status" value="1"/>
</dbReference>
<dbReference type="NCBIfam" id="TIGR00254">
    <property type="entry name" value="GGDEF"/>
    <property type="match status" value="1"/>
</dbReference>
<reference evidence="3 4" key="1">
    <citation type="submission" date="2018-06" db="EMBL/GenBank/DDBJ databases">
        <title>Extensive metabolic versatility and redundancy in microbially diverse, dynamic hydrothermal sediments.</title>
        <authorList>
            <person name="Dombrowski N."/>
            <person name="Teske A."/>
            <person name="Baker B.J."/>
        </authorList>
    </citation>
    <scope>NUCLEOTIDE SEQUENCE [LARGE SCALE GENOMIC DNA]</scope>
    <source>
        <strain evidence="3">B35_G9</strain>
    </source>
</reference>
<dbReference type="SUPFAM" id="SSF55073">
    <property type="entry name" value="Nucleotide cyclase"/>
    <property type="match status" value="1"/>
</dbReference>
<dbReference type="PROSITE" id="PS50005">
    <property type="entry name" value="TPR"/>
    <property type="match status" value="1"/>
</dbReference>
<dbReference type="GO" id="GO:0005886">
    <property type="term" value="C:plasma membrane"/>
    <property type="evidence" value="ECO:0007669"/>
    <property type="project" value="TreeGrafter"/>
</dbReference>
<dbReference type="CDD" id="cd01949">
    <property type="entry name" value="GGDEF"/>
    <property type="match status" value="1"/>
</dbReference>
<accession>A0A660S868</accession>
<dbReference type="GO" id="GO:0043709">
    <property type="term" value="P:cell adhesion involved in single-species biofilm formation"/>
    <property type="evidence" value="ECO:0007669"/>
    <property type="project" value="TreeGrafter"/>
</dbReference>
<sequence length="665" mass="77069">MYERINNLIIKGDYGKAVELINKTLVKTPDIHKQIYLLNAAIYSFLRVYKLDEAKIYAEKLIKLEESTEDMGEKASIHHMYGVMLFKQGNMIEAYSHLRKALNYAREGGYEKIEVKILDSLGRYYEDDGEMENAIYFYKMSEREKILLRDNLGLALTYGNLGRVYYQAGDMYKAKEYFQLDYSISKSLGDYYGQTIMLNFMGDVYRALGLFVKAERLYSDAMAIAERMNYELSKGFSMLGLGHVALDKGEIESAKEFAENSRKIFLKYKKYDGKIHSLILLSEIAIEENNPGEAEKYLDRANILSNKARVNFEISKSLFHSAKLYFREGKIDSGLKEVEKYFQIMLKLSRNEITIYRNIIMLLREITDADEVLLLLKRDRALELIKINPGVRNFFKITREVISSWEELFERVKSTGEYTLSRNISSWLTESNVVASKHSIAARLTRKGDTIGFIVANNEHMFKRATEELINILSAFSDKISDVIWTVHSIELSKFDALTRLKNRETLIRDIKDEIYKAVVFKKIFALFMIDIDDFKEINDKYGHQLGDFALVNISNILRREVREIDSIYRYGGDEFLIIVSDISKKNAINLIERFLDKLRKQNVVYKLSGLRITVSIGGYIFDGNNYKGNPDSIDPKGLIKKADKSLYQAKYAGKDRYKIYDEET</sequence>